<dbReference type="AlphaFoldDB" id="A0A8J7FFL8"/>
<evidence type="ECO:0000313" key="4">
    <source>
        <dbReference type="Proteomes" id="UP000620559"/>
    </source>
</evidence>
<dbReference type="GO" id="GO:0016829">
    <property type="term" value="F:lyase activity"/>
    <property type="evidence" value="ECO:0007669"/>
    <property type="project" value="UniProtKB-KW"/>
</dbReference>
<keyword evidence="2" id="KW-0456">Lyase</keyword>
<dbReference type="CDD" id="cd03416">
    <property type="entry name" value="CbiX_SirB_N"/>
    <property type="match status" value="1"/>
</dbReference>
<reference evidence="3" key="1">
    <citation type="submission" date="2020-10" db="EMBL/GenBank/DDBJ databases">
        <authorList>
            <person name="Castelo-Branco R."/>
            <person name="Eusebio N."/>
            <person name="Adriana R."/>
            <person name="Vieira A."/>
            <person name="Brugerolle De Fraissinette N."/>
            <person name="Rezende De Castro R."/>
            <person name="Schneider M.P."/>
            <person name="Vasconcelos V."/>
            <person name="Leao P.N."/>
        </authorList>
    </citation>
    <scope>NUCLEOTIDE SEQUENCE</scope>
    <source>
        <strain evidence="3">LEGE 06105</strain>
    </source>
</reference>
<dbReference type="SUPFAM" id="SSF53800">
    <property type="entry name" value="Chelatase"/>
    <property type="match status" value="1"/>
</dbReference>
<gene>
    <name evidence="3" type="ORF">IQ247_28560</name>
</gene>
<dbReference type="PANTHER" id="PTHR33542:SF3">
    <property type="entry name" value="SIROHYDROCHLORIN FERROCHELATASE, CHLOROPLASTIC"/>
    <property type="match status" value="1"/>
</dbReference>
<dbReference type="Gene3D" id="3.40.50.1400">
    <property type="match status" value="2"/>
</dbReference>
<dbReference type="Proteomes" id="UP000620559">
    <property type="component" value="Unassembled WGS sequence"/>
</dbReference>
<organism evidence="3 4">
    <name type="scientific">Plectonema cf. radiosum LEGE 06105</name>
    <dbReference type="NCBI Taxonomy" id="945769"/>
    <lineage>
        <taxon>Bacteria</taxon>
        <taxon>Bacillati</taxon>
        <taxon>Cyanobacteriota</taxon>
        <taxon>Cyanophyceae</taxon>
        <taxon>Oscillatoriophycideae</taxon>
        <taxon>Oscillatoriales</taxon>
        <taxon>Microcoleaceae</taxon>
        <taxon>Plectonema</taxon>
    </lineage>
</organism>
<evidence type="ECO:0000256" key="2">
    <source>
        <dbReference type="ARBA" id="ARBA00023239"/>
    </source>
</evidence>
<name>A0A8J7FFL8_9CYAN</name>
<evidence type="ECO:0000313" key="3">
    <source>
        <dbReference type="EMBL" id="MBE9216564.1"/>
    </source>
</evidence>
<dbReference type="Pfam" id="PF01903">
    <property type="entry name" value="CbiX"/>
    <property type="match status" value="2"/>
</dbReference>
<keyword evidence="4" id="KW-1185">Reference proteome</keyword>
<keyword evidence="1" id="KW-0479">Metal-binding</keyword>
<proteinExistence type="predicted"/>
<dbReference type="EMBL" id="JADEWL010000179">
    <property type="protein sequence ID" value="MBE9216564.1"/>
    <property type="molecule type" value="Genomic_DNA"/>
</dbReference>
<comment type="caution">
    <text evidence="3">The sequence shown here is derived from an EMBL/GenBank/DDBJ whole genome shotgun (WGS) entry which is preliminary data.</text>
</comment>
<dbReference type="PANTHER" id="PTHR33542">
    <property type="entry name" value="SIROHYDROCHLORIN FERROCHELATASE, CHLOROPLASTIC"/>
    <property type="match status" value="1"/>
</dbReference>
<protein>
    <submittedName>
        <fullName evidence="3">Sirohydrochlorin chelatase</fullName>
    </submittedName>
</protein>
<dbReference type="InterPro" id="IPR050963">
    <property type="entry name" value="Sirohydro_Cobaltochel/CbiX"/>
</dbReference>
<evidence type="ECO:0000256" key="1">
    <source>
        <dbReference type="ARBA" id="ARBA00022723"/>
    </source>
</evidence>
<dbReference type="GO" id="GO:0046872">
    <property type="term" value="F:metal ion binding"/>
    <property type="evidence" value="ECO:0007669"/>
    <property type="project" value="UniProtKB-KW"/>
</dbReference>
<sequence>MSSAYLLVSHGSKDPRPQVAMEELARNLQDKLADSNNQERDVNHIGTAYLEIHPQPLHQQIIDFSRKIIADGCRHLKIIPLFLLPGVHVTEDIPAEVELAKLALKEDIFIELQPYLGSDRGLQKLLTRKIIDPSVDGRIIVAHGSRRVEANNTIQAMAISVNAVAAYWAVSPSLQDIVAQLVADGKKKIAIIPYFLFPGGITDAIMQSIQDLKLQFPEVSFQLYEPLGANGELIDLIWDLMQQ</sequence>
<accession>A0A8J7FFL8</accession>
<dbReference type="InterPro" id="IPR002762">
    <property type="entry name" value="CbiX-like"/>
</dbReference>